<organism>
    <name type="scientific">Serpula lacrymans var. lacrymans (strain S7.9)</name>
    <name type="common">Dry rot fungus</name>
    <dbReference type="NCBI Taxonomy" id="578457"/>
    <lineage>
        <taxon>Eukaryota</taxon>
        <taxon>Fungi</taxon>
        <taxon>Dikarya</taxon>
        <taxon>Basidiomycota</taxon>
        <taxon>Agaricomycotina</taxon>
        <taxon>Agaricomycetes</taxon>
        <taxon>Agaricomycetidae</taxon>
        <taxon>Boletales</taxon>
        <taxon>Coniophorineae</taxon>
        <taxon>Serpulaceae</taxon>
        <taxon>Serpula</taxon>
    </lineage>
</organism>
<dbReference type="GeneID" id="18813315"/>
<dbReference type="Pfam" id="PF20152">
    <property type="entry name" value="DUF6534"/>
    <property type="match status" value="1"/>
</dbReference>
<keyword evidence="1" id="KW-0472">Membrane</keyword>
<accession>F8NSN7</accession>
<feature type="transmembrane region" description="Helical" evidence="1">
    <location>
        <begin position="80"/>
        <end position="104"/>
    </location>
</feature>
<evidence type="ECO:0000256" key="1">
    <source>
        <dbReference type="SAM" id="Phobius"/>
    </source>
</evidence>
<feature type="transmembrane region" description="Helical" evidence="1">
    <location>
        <begin position="125"/>
        <end position="145"/>
    </location>
</feature>
<protein>
    <recommendedName>
        <fullName evidence="2">DUF6534 domain-containing protein</fullName>
    </recommendedName>
</protein>
<dbReference type="EMBL" id="GL945432">
    <property type="protein sequence ID" value="EGO26961.1"/>
    <property type="molecule type" value="Genomic_DNA"/>
</dbReference>
<feature type="transmembrane region" description="Helical" evidence="1">
    <location>
        <begin position="12"/>
        <end position="32"/>
    </location>
</feature>
<sequence>MPTKTQDREYSAEIATTCVIQALAQLFFALQIHIVNRKSWIVALIIVFFALCGLGLGMANACLLTQHSSLAYTNTRTFRILGDICLTVSTVCDFIASAAMWCFLNPKEIISRKTRGILKSIQFLVLNRGILLVAVQGSCLVLWFVEQTYWYWLPFYFILPSLYVNLTLALLIERANIRAKENVTNASFQLTGGSRRSLEFNVANSSRPQMATFSYEVALSSANNTVETNDSHLNKLKLSTERLEEGCSGGDAYNA</sequence>
<dbReference type="RefSeq" id="XP_007317134.1">
    <property type="nucleotide sequence ID" value="XM_007317072.1"/>
</dbReference>
<evidence type="ECO:0000313" key="3">
    <source>
        <dbReference type="EMBL" id="EGO26961.1"/>
    </source>
</evidence>
<dbReference type="AlphaFoldDB" id="F8NSN7"/>
<keyword evidence="1" id="KW-0812">Transmembrane</keyword>
<proteinExistence type="predicted"/>
<gene>
    <name evidence="3" type="ORF">SERLADRAFT_414790</name>
</gene>
<name>F8NSN7_SERL9</name>
<feature type="transmembrane region" description="Helical" evidence="1">
    <location>
        <begin position="151"/>
        <end position="172"/>
    </location>
</feature>
<feature type="domain" description="DUF6534" evidence="2">
    <location>
        <begin position="89"/>
        <end position="175"/>
    </location>
</feature>
<dbReference type="OrthoDB" id="2792702at2759"/>
<dbReference type="HOGENOM" id="CLU_095418_0_0_1"/>
<dbReference type="KEGG" id="sla:SERLADRAFT_414790"/>
<dbReference type="Proteomes" id="UP000008064">
    <property type="component" value="Unassembled WGS sequence"/>
</dbReference>
<keyword evidence="1" id="KW-1133">Transmembrane helix</keyword>
<reference evidence="3" key="1">
    <citation type="submission" date="2011-04" db="EMBL/GenBank/DDBJ databases">
        <title>Evolution of plant cell wall degrading machinery underlies the functional diversity of forest fungi.</title>
        <authorList>
            <consortium name="US DOE Joint Genome Institute (JGI-PGF)"/>
            <person name="Eastwood D.C."/>
            <person name="Floudas D."/>
            <person name="Binder M."/>
            <person name="Majcherczyk A."/>
            <person name="Schneider P."/>
            <person name="Aerts A."/>
            <person name="Asiegbu F.O."/>
            <person name="Baker S.E."/>
            <person name="Barry K."/>
            <person name="Bendiksby M."/>
            <person name="Blumentritt M."/>
            <person name="Coutinho P.M."/>
            <person name="Cullen D."/>
            <person name="Cullen D."/>
            <person name="Gathman A."/>
            <person name="Goodell B."/>
            <person name="Henrissat B."/>
            <person name="Ihrmark K."/>
            <person name="Kauserud H."/>
            <person name="Kohler A."/>
            <person name="LaButti K."/>
            <person name="Lapidus A."/>
            <person name="Lavin J.L."/>
            <person name="Lee Y.-H."/>
            <person name="Lindquist E."/>
            <person name="Lilly W."/>
            <person name="Lucas S."/>
            <person name="Morin E."/>
            <person name="Murat C."/>
            <person name="Oguiza J.A."/>
            <person name="Park J."/>
            <person name="Pisabarro A.G."/>
            <person name="Riley R."/>
            <person name="Rosling A."/>
            <person name="Salamov A."/>
            <person name="Schmidt O."/>
            <person name="Schmutz J."/>
            <person name="Skrede I."/>
            <person name="Stenlid J."/>
            <person name="Wiebenga A."/>
            <person name="Xie X."/>
            <person name="Kues U."/>
            <person name="Hibbett D.S."/>
            <person name="Hoffmeister D."/>
            <person name="Hogberg N."/>
            <person name="Martin F."/>
            <person name="Grigoriev I.V."/>
            <person name="Watkinson S.C."/>
        </authorList>
    </citation>
    <scope>NUCLEOTIDE SEQUENCE</scope>
    <source>
        <strain evidence="3">S7.9</strain>
    </source>
</reference>
<feature type="transmembrane region" description="Helical" evidence="1">
    <location>
        <begin position="39"/>
        <end position="60"/>
    </location>
</feature>
<dbReference type="InterPro" id="IPR045339">
    <property type="entry name" value="DUF6534"/>
</dbReference>
<evidence type="ECO:0000259" key="2">
    <source>
        <dbReference type="Pfam" id="PF20152"/>
    </source>
</evidence>